<dbReference type="AlphaFoldDB" id="A0A6G1S7V2"/>
<comment type="similarity">
    <text evidence="2">Belongs to the quiver family.</text>
</comment>
<comment type="subunit">
    <text evidence="13">Interacts (via loop 2 of the three-fingered Ly-6 domain) with Sh/shaker; this interaction may stabilize both components of the complex and may be required for targeting or retention of Sh/shaker to neural cell projections. Interacts (via loop 2 of the three-fingered Ly-6 domain) with nAChRalpha3 and potentially other nicotinic acetylcholine receptors; this interaction is required for antagonism of nicotinic acetylcholine receptors.</text>
</comment>
<accession>A0A6G1S7V2</accession>
<evidence type="ECO:0000256" key="13">
    <source>
        <dbReference type="ARBA" id="ARBA00046769"/>
    </source>
</evidence>
<dbReference type="GO" id="GO:0045121">
    <property type="term" value="C:membrane raft"/>
    <property type="evidence" value="ECO:0007669"/>
    <property type="project" value="UniProtKB-SubCell"/>
</dbReference>
<dbReference type="GO" id="GO:0030431">
    <property type="term" value="P:sleep"/>
    <property type="evidence" value="ECO:0007669"/>
    <property type="project" value="InterPro"/>
</dbReference>
<keyword evidence="15" id="KW-1133">Transmembrane helix</keyword>
<evidence type="ECO:0000256" key="12">
    <source>
        <dbReference type="ARBA" id="ARBA00045788"/>
    </source>
</evidence>
<comment type="subcellular location">
    <subcellularLocation>
        <location evidence="1">Cell membrane</location>
        <topology evidence="1">Lipid-anchor</topology>
        <topology evidence="1">GPI-anchor</topology>
        <orientation evidence="1">Extracellular side</orientation>
    </subcellularLocation>
    <subcellularLocation>
        <location evidence="9">Membrane raft</location>
        <topology evidence="9">Lipid-anchor</topology>
        <topology evidence="9">GPI-anchor</topology>
        <orientation evidence="9">Extracellular side</orientation>
    </subcellularLocation>
</comment>
<keyword evidence="5" id="KW-0090">Biological rhythms</keyword>
<dbReference type="EMBL" id="GGYP01001261">
    <property type="protein sequence ID" value="MDE46032.1"/>
    <property type="molecule type" value="Transcribed_RNA"/>
</dbReference>
<keyword evidence="4" id="KW-0732">Signal</keyword>
<evidence type="ECO:0000256" key="1">
    <source>
        <dbReference type="ARBA" id="ARBA00004471"/>
    </source>
</evidence>
<gene>
    <name evidence="16" type="primary">qvr_0</name>
    <name evidence="16" type="ORF">g.16076</name>
</gene>
<dbReference type="GO" id="GO:0005886">
    <property type="term" value="C:plasma membrane"/>
    <property type="evidence" value="ECO:0007669"/>
    <property type="project" value="UniProtKB-SubCell"/>
</dbReference>
<feature type="transmembrane region" description="Helical" evidence="15">
    <location>
        <begin position="233"/>
        <end position="252"/>
    </location>
</feature>
<comment type="function">
    <text evidence="12">Bifunctional regulator of neuronal activity in the mushroom body, and possibly other regions of the brain, that acts as a signaling molecule required for homeostatic regulation of sleep under normal conditions and after sleep deprivation. Reduces neuronal excitability by enhancing Sh/shaker K(+) channel activity; possibly by stabilizing Sh/shaker to increase protein levels, accelerating its activation kinetics, slowing C-type inactivation and enhancing recovery from inactivation. Specifically affects the A-type K(+) current. Antagonizes nicotinic acetylcholine receptors (nAChRs) to reduce synaptic transmission, possibly by preventing their localization to the cell surface. Required for regulation of neuromuscular excitability and plasticity at neuromuscular junctions.</text>
</comment>
<dbReference type="GO" id="GO:0048511">
    <property type="term" value="P:rhythmic process"/>
    <property type="evidence" value="ECO:0007669"/>
    <property type="project" value="UniProtKB-KW"/>
</dbReference>
<evidence type="ECO:0000256" key="3">
    <source>
        <dbReference type="ARBA" id="ARBA00022475"/>
    </source>
</evidence>
<keyword evidence="15" id="KW-0812">Transmembrane</keyword>
<keyword evidence="3" id="KW-1003">Cell membrane</keyword>
<dbReference type="InterPro" id="IPR050975">
    <property type="entry name" value="Sleep_regulator"/>
</dbReference>
<sequence>MQTLVRSLEQSEATMMSLSAKNYEQMVTLSGHIKLLKCHDINNARFRPMMYMLAFIVILIFALTGFVCTYKIQAEEECLSSNVLCYECDSRYDPNCADPFEFSSISLTDQQQSLLTAQANNNSLTTGGDEAATNSSSSDDNRQQQSRVAPAQPAANKTYKRFPTAPICHGCCVKITSKTPEGATYVKRTCTTNLQINYFMVGLVCMKESGDRGKMCFCETDYCNGVSSESSSGVLSIISVLMIGLIISARLVPPSTNTLILRCRL</sequence>
<evidence type="ECO:0000256" key="15">
    <source>
        <dbReference type="SAM" id="Phobius"/>
    </source>
</evidence>
<evidence type="ECO:0000313" key="16">
    <source>
        <dbReference type="EMBL" id="MDE46032.1"/>
    </source>
</evidence>
<evidence type="ECO:0000256" key="11">
    <source>
        <dbReference type="ARBA" id="ARBA00044561"/>
    </source>
</evidence>
<organism evidence="16">
    <name type="scientific">Aceria tosichella</name>
    <name type="common">wheat curl mite</name>
    <dbReference type="NCBI Taxonomy" id="561515"/>
    <lineage>
        <taxon>Eukaryota</taxon>
        <taxon>Metazoa</taxon>
        <taxon>Ecdysozoa</taxon>
        <taxon>Arthropoda</taxon>
        <taxon>Chelicerata</taxon>
        <taxon>Arachnida</taxon>
        <taxon>Acari</taxon>
        <taxon>Acariformes</taxon>
        <taxon>Trombidiformes</taxon>
        <taxon>Prostigmata</taxon>
        <taxon>Eupodina</taxon>
        <taxon>Eriophyoidea</taxon>
        <taxon>Eriophyidae</taxon>
        <taxon>Eriophyinae</taxon>
        <taxon>Aceriini</taxon>
        <taxon>Aceria</taxon>
    </lineage>
</organism>
<dbReference type="InterPro" id="IPR031424">
    <property type="entry name" value="QVR-like"/>
</dbReference>
<feature type="transmembrane region" description="Helical" evidence="15">
    <location>
        <begin position="51"/>
        <end position="72"/>
    </location>
</feature>
<evidence type="ECO:0000256" key="14">
    <source>
        <dbReference type="SAM" id="MobiDB-lite"/>
    </source>
</evidence>
<evidence type="ECO:0000256" key="5">
    <source>
        <dbReference type="ARBA" id="ARBA00023108"/>
    </source>
</evidence>
<keyword evidence="15" id="KW-0472">Membrane</keyword>
<evidence type="ECO:0000256" key="4">
    <source>
        <dbReference type="ARBA" id="ARBA00022729"/>
    </source>
</evidence>
<feature type="compositionally biased region" description="Low complexity" evidence="14">
    <location>
        <begin position="134"/>
        <end position="147"/>
    </location>
</feature>
<dbReference type="PANTHER" id="PTHR33562:SF31">
    <property type="entry name" value="PROTEIN QUIVER"/>
    <property type="match status" value="1"/>
</dbReference>
<keyword evidence="6" id="KW-1015">Disulfide bond</keyword>
<evidence type="ECO:0000256" key="10">
    <source>
        <dbReference type="ARBA" id="ARBA00044524"/>
    </source>
</evidence>
<protein>
    <recommendedName>
        <fullName evidence="10">UPAR/Ly6 domain-containing protein qvr</fullName>
    </recommendedName>
    <alternativeName>
        <fullName evidence="11">Protein quiver</fullName>
    </alternativeName>
    <alternativeName>
        <fullName evidence="8">Protein sleepless</fullName>
    </alternativeName>
</protein>
<evidence type="ECO:0000256" key="8">
    <source>
        <dbReference type="ARBA" id="ARBA00031037"/>
    </source>
</evidence>
<keyword evidence="7" id="KW-0325">Glycoprotein</keyword>
<evidence type="ECO:0000256" key="2">
    <source>
        <dbReference type="ARBA" id="ARBA00010522"/>
    </source>
</evidence>
<feature type="region of interest" description="Disordered" evidence="14">
    <location>
        <begin position="125"/>
        <end position="156"/>
    </location>
</feature>
<name>A0A6G1S7V2_9ACAR</name>
<reference evidence="16" key="1">
    <citation type="submission" date="2018-10" db="EMBL/GenBank/DDBJ databases">
        <title>Transcriptome assembly of Aceria tosichella (Wheat curl mite) Type 2.</title>
        <authorList>
            <person name="Scully E.D."/>
            <person name="Geib S.M."/>
            <person name="Palmer N.A."/>
            <person name="Gupta A.K."/>
            <person name="Sarath G."/>
            <person name="Tatineni S."/>
        </authorList>
    </citation>
    <scope>NUCLEOTIDE SEQUENCE</scope>
    <source>
        <strain evidence="16">LincolnNE</strain>
    </source>
</reference>
<dbReference type="PANTHER" id="PTHR33562">
    <property type="entry name" value="ATILLA, ISOFORM B-RELATED-RELATED"/>
    <property type="match status" value="1"/>
</dbReference>
<dbReference type="Pfam" id="PF17064">
    <property type="entry name" value="QVR"/>
    <property type="match status" value="1"/>
</dbReference>
<evidence type="ECO:0000256" key="9">
    <source>
        <dbReference type="ARBA" id="ARBA00044499"/>
    </source>
</evidence>
<evidence type="ECO:0000256" key="6">
    <source>
        <dbReference type="ARBA" id="ARBA00023157"/>
    </source>
</evidence>
<dbReference type="GO" id="GO:0032222">
    <property type="term" value="P:regulation of synaptic transmission, cholinergic"/>
    <property type="evidence" value="ECO:0007669"/>
    <property type="project" value="InterPro"/>
</dbReference>
<evidence type="ECO:0000256" key="7">
    <source>
        <dbReference type="ARBA" id="ARBA00023180"/>
    </source>
</evidence>
<proteinExistence type="inferred from homology"/>
<dbReference type="CDD" id="cd23595">
    <property type="entry name" value="TFP_LU_ECD_Qvr"/>
    <property type="match status" value="1"/>
</dbReference>